<dbReference type="AlphaFoldDB" id="A0A327Y4X3"/>
<gene>
    <name evidence="1" type="ORF">B0I26_12121</name>
</gene>
<protein>
    <submittedName>
        <fullName evidence="1">Uncharacterized protein</fullName>
    </submittedName>
</protein>
<proteinExistence type="predicted"/>
<dbReference type="RefSeq" id="WP_146612823.1">
    <property type="nucleotide sequence ID" value="NZ_QLMH01000021.1"/>
</dbReference>
<sequence>MIESLVNLEKKGNDLWLRLDNSLRIKKEDYSPFYREFFEIYQGREINLNDIQFPFKKGEFEPFCVYNPKTMKKIQFKISHRKDSEKWIEAEELWPIKEDKKQDWYLTRYFHSIYDDQNHIFVHVDGSFNFYTQEQYKVRINQNINAHARFHEKMWLVEGEISIVDWGKLLLNFFDDPDLILDALKGNLVEEVFEDYK</sequence>
<evidence type="ECO:0000313" key="1">
    <source>
        <dbReference type="EMBL" id="RAK15451.1"/>
    </source>
</evidence>
<dbReference type="Proteomes" id="UP000248555">
    <property type="component" value="Unassembled WGS sequence"/>
</dbReference>
<reference evidence="1 2" key="1">
    <citation type="submission" date="2018-06" db="EMBL/GenBank/DDBJ databases">
        <title>Genomic Encyclopedia of Type Strains, Phase III (KMG-III): the genomes of soil and plant-associated and newly described type strains.</title>
        <authorList>
            <person name="Whitman W."/>
        </authorList>
    </citation>
    <scope>NUCLEOTIDE SEQUENCE [LARGE SCALE GENOMIC DNA]</scope>
    <source>
        <strain evidence="1 2">CGMCC 1.8979</strain>
    </source>
</reference>
<comment type="caution">
    <text evidence="1">The sequence shown here is derived from an EMBL/GenBank/DDBJ whole genome shotgun (WGS) entry which is preliminary data.</text>
</comment>
<accession>A0A327Y4X3</accession>
<organism evidence="1 2">
    <name type="scientific">Paranoxybacillus vitaminiphilus</name>
    <dbReference type="NCBI Taxonomy" id="581036"/>
    <lineage>
        <taxon>Bacteria</taxon>
        <taxon>Bacillati</taxon>
        <taxon>Bacillota</taxon>
        <taxon>Bacilli</taxon>
        <taxon>Bacillales</taxon>
        <taxon>Anoxybacillaceae</taxon>
        <taxon>Paranoxybacillus</taxon>
    </lineage>
</organism>
<name>A0A327Y4X3_9BACL</name>
<evidence type="ECO:0000313" key="2">
    <source>
        <dbReference type="Proteomes" id="UP000248555"/>
    </source>
</evidence>
<keyword evidence="2" id="KW-1185">Reference proteome</keyword>
<dbReference type="OrthoDB" id="2986413at2"/>
<dbReference type="EMBL" id="QLMH01000021">
    <property type="protein sequence ID" value="RAK15451.1"/>
    <property type="molecule type" value="Genomic_DNA"/>
</dbReference>